<dbReference type="PANTHER" id="PTHR39465">
    <property type="entry name" value="DNA LIGASE D, 3'-PHOSPHOESTERASE DOMAIN"/>
    <property type="match status" value="1"/>
</dbReference>
<sequence length="492" mass="55184">MATKRSRSPELVSNPFIKKKNLQWSIDITGLPHDAASSSSSDEDREPPRPQDEEQPPTTSAIESGQTSIDDHLNYFSTLLTKTTLSPFPSDTPHLSVDGYQKLYEVNAGSPRGAHFIIHQHDHPIAGTHYDLRLQINETSSASWAIMYGLPGDPNSFRLNRNATETRIHCLWNHLIETASHATGSLLIWDTGTYTVLPIEHKHSRDDSQSSTDEDGGSSQLTEQQKLHEAFAARKIRLQLHGTRLPSPYVLNLRLTREEDALGRARSTRTPRTRRRRGAPSTLSGRITRSASKRKTAPEPVTSSDSEREYASTPSFRQSTGRQQEGVRTGEDDEDDAEIVHAPAEQVKEGEKDISATERELRELEDEEVRRTNAYPGATNSIGSVHQRRWYLSLDREASGFVKRRREGRTVWESTDIHADATAEGVRKADDRKKDKETKGDEAVASRLTYPLYVRGVDYERSVVTGRLGSEVLKDEGVIGYVARKGWQAILK</sequence>
<feature type="region of interest" description="Disordered" evidence="1">
    <location>
        <begin position="28"/>
        <end position="66"/>
    </location>
</feature>
<dbReference type="PANTHER" id="PTHR39465:SF1">
    <property type="entry name" value="DNA LIGASE D 3'-PHOSPHOESTERASE DOMAIN-CONTAINING PROTEIN"/>
    <property type="match status" value="1"/>
</dbReference>
<dbReference type="AlphaFoldDB" id="A0A439CZE8"/>
<reference evidence="3 4" key="1">
    <citation type="submission" date="2018-12" db="EMBL/GenBank/DDBJ databases">
        <title>Draft genome sequence of Xylaria grammica IHI A82.</title>
        <authorList>
            <person name="Buettner E."/>
            <person name="Kellner H."/>
        </authorList>
    </citation>
    <scope>NUCLEOTIDE SEQUENCE [LARGE SCALE GENOMIC DNA]</scope>
    <source>
        <strain evidence="3 4">IHI A82</strain>
    </source>
</reference>
<evidence type="ECO:0000259" key="2">
    <source>
        <dbReference type="Pfam" id="PF13298"/>
    </source>
</evidence>
<evidence type="ECO:0000256" key="1">
    <source>
        <dbReference type="SAM" id="MobiDB-lite"/>
    </source>
</evidence>
<proteinExistence type="predicted"/>
<dbReference type="InterPro" id="IPR014144">
    <property type="entry name" value="LigD_PE_domain"/>
</dbReference>
<keyword evidence="4" id="KW-1185">Reference proteome</keyword>
<feature type="compositionally biased region" description="Basic residues" evidence="1">
    <location>
        <begin position="266"/>
        <end position="278"/>
    </location>
</feature>
<comment type="caution">
    <text evidence="3">The sequence shown here is derived from an EMBL/GenBank/DDBJ whole genome shotgun (WGS) entry which is preliminary data.</text>
</comment>
<protein>
    <recommendedName>
        <fullName evidence="2">DNA ligase D 3'-phosphoesterase domain-containing protein</fullName>
    </recommendedName>
</protein>
<organism evidence="3 4">
    <name type="scientific">Xylaria grammica</name>
    <dbReference type="NCBI Taxonomy" id="363999"/>
    <lineage>
        <taxon>Eukaryota</taxon>
        <taxon>Fungi</taxon>
        <taxon>Dikarya</taxon>
        <taxon>Ascomycota</taxon>
        <taxon>Pezizomycotina</taxon>
        <taxon>Sordariomycetes</taxon>
        <taxon>Xylariomycetidae</taxon>
        <taxon>Xylariales</taxon>
        <taxon>Xylariaceae</taxon>
        <taxon>Xylaria</taxon>
    </lineage>
</organism>
<evidence type="ECO:0000313" key="4">
    <source>
        <dbReference type="Proteomes" id="UP000286045"/>
    </source>
</evidence>
<feature type="domain" description="DNA ligase D 3'-phosphoesterase" evidence="2">
    <location>
        <begin position="119"/>
        <end position="251"/>
    </location>
</feature>
<feature type="region of interest" description="Disordered" evidence="1">
    <location>
        <begin position="262"/>
        <end position="353"/>
    </location>
</feature>
<gene>
    <name evidence="3" type="ORF">EKO27_g7534</name>
</gene>
<dbReference type="Pfam" id="PF13298">
    <property type="entry name" value="LigD_N"/>
    <property type="match status" value="1"/>
</dbReference>
<feature type="compositionally biased region" description="Polar residues" evidence="1">
    <location>
        <begin position="312"/>
        <end position="323"/>
    </location>
</feature>
<feature type="region of interest" description="Disordered" evidence="1">
    <location>
        <begin position="202"/>
        <end position="223"/>
    </location>
</feature>
<dbReference type="EMBL" id="RYZI01000250">
    <property type="protein sequence ID" value="RWA07584.1"/>
    <property type="molecule type" value="Genomic_DNA"/>
</dbReference>
<name>A0A439CZE8_9PEZI</name>
<accession>A0A439CZE8</accession>
<evidence type="ECO:0000313" key="3">
    <source>
        <dbReference type="EMBL" id="RWA07584.1"/>
    </source>
</evidence>
<dbReference type="Proteomes" id="UP000286045">
    <property type="component" value="Unassembled WGS sequence"/>
</dbReference>